<proteinExistence type="predicted"/>
<reference evidence="3" key="1">
    <citation type="submission" date="2023-02" db="EMBL/GenBank/DDBJ databases">
        <title>Genome of toxic invasive species Heracleum sosnowskyi carries increased number of genes despite the absence of recent whole-genome duplications.</title>
        <authorList>
            <person name="Schelkunov M."/>
            <person name="Shtratnikova V."/>
            <person name="Makarenko M."/>
            <person name="Klepikova A."/>
            <person name="Omelchenko D."/>
            <person name="Novikova G."/>
            <person name="Obukhova E."/>
            <person name="Bogdanov V."/>
            <person name="Penin A."/>
            <person name="Logacheva M."/>
        </authorList>
    </citation>
    <scope>NUCLEOTIDE SEQUENCE</scope>
    <source>
        <strain evidence="3">Hsosn_3</strain>
        <tissue evidence="3">Leaf</tissue>
    </source>
</reference>
<evidence type="ECO:0000256" key="1">
    <source>
        <dbReference type="SAM" id="MobiDB-lite"/>
    </source>
</evidence>
<dbReference type="InterPro" id="IPR009291">
    <property type="entry name" value="Vps62"/>
</dbReference>
<protein>
    <submittedName>
        <fullName evidence="3">Vacuolar protein sorting-associated protein 62</fullName>
    </submittedName>
</protein>
<dbReference type="PANTHER" id="PTHR48173:SF1">
    <property type="entry name" value="VACUOLAR PROTEIN SORTING-ASSOCIATED PROTEIN 62"/>
    <property type="match status" value="1"/>
</dbReference>
<feature type="signal peptide" evidence="2">
    <location>
        <begin position="1"/>
        <end position="20"/>
    </location>
</feature>
<feature type="region of interest" description="Disordered" evidence="1">
    <location>
        <begin position="600"/>
        <end position="621"/>
    </location>
</feature>
<reference evidence="3" key="2">
    <citation type="submission" date="2023-05" db="EMBL/GenBank/DDBJ databases">
        <authorList>
            <person name="Schelkunov M.I."/>
        </authorList>
    </citation>
    <scope>NUCLEOTIDE SEQUENCE</scope>
    <source>
        <strain evidence="3">Hsosn_3</strain>
        <tissue evidence="3">Leaf</tissue>
    </source>
</reference>
<organism evidence="3 4">
    <name type="scientific">Heracleum sosnowskyi</name>
    <dbReference type="NCBI Taxonomy" id="360622"/>
    <lineage>
        <taxon>Eukaryota</taxon>
        <taxon>Viridiplantae</taxon>
        <taxon>Streptophyta</taxon>
        <taxon>Embryophyta</taxon>
        <taxon>Tracheophyta</taxon>
        <taxon>Spermatophyta</taxon>
        <taxon>Magnoliopsida</taxon>
        <taxon>eudicotyledons</taxon>
        <taxon>Gunneridae</taxon>
        <taxon>Pentapetalae</taxon>
        <taxon>asterids</taxon>
        <taxon>campanulids</taxon>
        <taxon>Apiales</taxon>
        <taxon>Apiaceae</taxon>
        <taxon>Apioideae</taxon>
        <taxon>apioid superclade</taxon>
        <taxon>Tordylieae</taxon>
        <taxon>Tordyliinae</taxon>
        <taxon>Heracleum</taxon>
    </lineage>
</organism>
<keyword evidence="2" id="KW-0732">Signal</keyword>
<feature type="chain" id="PRO_5042260211" evidence="2">
    <location>
        <begin position="21"/>
        <end position="621"/>
    </location>
</feature>
<evidence type="ECO:0000313" key="3">
    <source>
        <dbReference type="EMBL" id="KAK1355879.1"/>
    </source>
</evidence>
<dbReference type="AlphaFoldDB" id="A0AAD8M152"/>
<accession>A0AAD8M152</accession>
<name>A0AAD8M152_9APIA</name>
<sequence>METILKFILLIILCFTRVKKQKKPTGKDVTIGVKTGQEHSQSSSIIMNKVKMLGSKFLYRKKVVRFLPSHPQSFCLPAPLPQWPQGEGFGMGKINLGEIEVCEITNFEFVWGCNLTRDRNRGISFYKPCGVPNGYFVLGYYCQSNRKPIRGFVLVAREVVTSEKEDSSTNNPDYAPPLIKPLDYSLVWCIDERSKDSLNGCAYFWFPQAPDGYKALGFLVTTNPEKPETDEIRCVRADLTDNCEAYRQILKIDSRSRYLQLTLGVWSTRPRDRGMHGKGIAVGTFFCSSHWSSGELNIACLRNLNCNLHAMPNLNQLHALIKHYGPTVFFHPDEVYMPSSVSWFFQNGALLYRKNVSQGENIDSEGSNLPAGGTNDGEYWIDLPNDAHRETVKRGNIASAKLYLHVKPAFGGTYTDIVMWVFCPFNGPGILKLEFMNVNLGKIGQHVSDWEHFTLRISNFTGELWGIYLSQHSGGQWVEVTDLEFIEGNKASIYSSKYGHASFAHPGIYLQGSSKIGIGIRNDAAKSNNYVESSSQYEIIAAEYLGEGVVTEPCWLQYMREWGPKIQYDSRTELDKIIRCLPPMFRNSVKNVFAKFPNELSREEGPTGPKEKNNWFGDERW</sequence>
<dbReference type="Pfam" id="PF06101">
    <property type="entry name" value="Vps62"/>
    <property type="match status" value="1"/>
</dbReference>
<dbReference type="Proteomes" id="UP001237642">
    <property type="component" value="Unassembled WGS sequence"/>
</dbReference>
<evidence type="ECO:0000313" key="4">
    <source>
        <dbReference type="Proteomes" id="UP001237642"/>
    </source>
</evidence>
<evidence type="ECO:0000256" key="2">
    <source>
        <dbReference type="SAM" id="SignalP"/>
    </source>
</evidence>
<comment type="caution">
    <text evidence="3">The sequence shown here is derived from an EMBL/GenBank/DDBJ whole genome shotgun (WGS) entry which is preliminary data.</text>
</comment>
<gene>
    <name evidence="3" type="ORF">POM88_049135</name>
</gene>
<keyword evidence="4" id="KW-1185">Reference proteome</keyword>
<dbReference type="PANTHER" id="PTHR48173">
    <property type="entry name" value="GNK2-HOMOLOGOUS DOMAIN-CONTAINING PROTEIN"/>
    <property type="match status" value="1"/>
</dbReference>
<dbReference type="EMBL" id="JAUIZM010000011">
    <property type="protein sequence ID" value="KAK1355879.1"/>
    <property type="molecule type" value="Genomic_DNA"/>
</dbReference>